<name>A0AAF0BUI3_9ACTN</name>
<dbReference type="Pfam" id="PF01555">
    <property type="entry name" value="N6_N4_Mtase"/>
    <property type="match status" value="1"/>
</dbReference>
<evidence type="ECO:0000256" key="7">
    <source>
        <dbReference type="ARBA" id="ARBA00049120"/>
    </source>
</evidence>
<dbReference type="InterPro" id="IPR029063">
    <property type="entry name" value="SAM-dependent_MTases_sf"/>
</dbReference>
<dbReference type="InterPro" id="IPR017985">
    <property type="entry name" value="MeTrfase_CN4_CS"/>
</dbReference>
<dbReference type="GO" id="GO:0009307">
    <property type="term" value="P:DNA restriction-modification system"/>
    <property type="evidence" value="ECO:0007669"/>
    <property type="project" value="UniProtKB-KW"/>
</dbReference>
<evidence type="ECO:0000256" key="8">
    <source>
        <dbReference type="RuleBase" id="RU362026"/>
    </source>
</evidence>
<dbReference type="Gene3D" id="3.40.50.150">
    <property type="entry name" value="Vaccinia Virus protein VP39"/>
    <property type="match status" value="1"/>
</dbReference>
<keyword evidence="3" id="KW-0808">Transferase</keyword>
<dbReference type="EC" id="2.1.1.-" evidence="8"/>
<feature type="domain" description="DNA methylase N-4/N-6" evidence="9">
    <location>
        <begin position="67"/>
        <end position="303"/>
    </location>
</feature>
<dbReference type="KEGG" id="ima:PO878_15030"/>
<accession>A0AAF0BUI3</accession>
<evidence type="ECO:0000313" key="11">
    <source>
        <dbReference type="Proteomes" id="UP001216390"/>
    </source>
</evidence>
<keyword evidence="4" id="KW-0949">S-adenosyl-L-methionine</keyword>
<sequence>MAARPRRPTATSAFGVGRRESHDATDFYARFTPPEVSADDTVVRHVPDEPLVHGDARDMRELKDGSVALVVTSPPYFAGKAYEVLDPTDPAGTADPHIPASYVEYVAMLRDVFAECVRVLEPGGRIAVNVANLGRKPYRSLSADVIRILQDDLGLLIRGEVVWVKARGAGGNCAWGTYREPANPVLRDVTERVIVAGKGRFDRAVPPVGRRAQGLPHASTLTGDEFLDATLDLWELPPESASRVDHPAPFPVALPQRLIELYTYADDLVVDPFLGSGTTAVAAVRTGRRYAGYDLDPAYVATARRRVEAEHSAVAARVADPATVAVHEARVRGTAMKRLAAEVLVEAGFTAVRENARVPGVGIVIPLTAEDQAGRLWLFDTAGGFTVAPSGLARTDVAMTAIGRGTVVAGVTGEPPVLLVPALPSTRSGIDRALRRAGPGSLFDVVEVLAPESRRRLAAYASGTVDAPLAGFWKADDLRP</sequence>
<dbReference type="GO" id="GO:0008170">
    <property type="term" value="F:N-methyltransferase activity"/>
    <property type="evidence" value="ECO:0007669"/>
    <property type="project" value="InterPro"/>
</dbReference>
<dbReference type="EMBL" id="CP116942">
    <property type="protein sequence ID" value="WCO65815.1"/>
    <property type="molecule type" value="Genomic_DNA"/>
</dbReference>
<comment type="catalytic activity">
    <reaction evidence="7">
        <text>a 2'-deoxycytidine in DNA + S-adenosyl-L-methionine = an N(4)-methyl-2'-deoxycytidine in DNA + S-adenosyl-L-homocysteine + H(+)</text>
        <dbReference type="Rhea" id="RHEA:16857"/>
        <dbReference type="Rhea" id="RHEA-COMP:11369"/>
        <dbReference type="Rhea" id="RHEA-COMP:13674"/>
        <dbReference type="ChEBI" id="CHEBI:15378"/>
        <dbReference type="ChEBI" id="CHEBI:57856"/>
        <dbReference type="ChEBI" id="CHEBI:59789"/>
        <dbReference type="ChEBI" id="CHEBI:85452"/>
        <dbReference type="ChEBI" id="CHEBI:137933"/>
        <dbReference type="EC" id="2.1.1.113"/>
    </reaction>
</comment>
<dbReference type="InterPro" id="IPR001091">
    <property type="entry name" value="RM_Methyltransferase"/>
</dbReference>
<gene>
    <name evidence="10" type="ORF">PO878_15030</name>
</gene>
<dbReference type="GO" id="GO:0032259">
    <property type="term" value="P:methylation"/>
    <property type="evidence" value="ECO:0007669"/>
    <property type="project" value="UniProtKB-KW"/>
</dbReference>
<dbReference type="SUPFAM" id="SSF53335">
    <property type="entry name" value="S-adenosyl-L-methionine-dependent methyltransferases"/>
    <property type="match status" value="1"/>
</dbReference>
<comment type="similarity">
    <text evidence="1">Belongs to the N(4)/N(6)-methyltransferase family. N(4) subfamily.</text>
</comment>
<evidence type="ECO:0000259" key="9">
    <source>
        <dbReference type="Pfam" id="PF01555"/>
    </source>
</evidence>
<evidence type="ECO:0000256" key="4">
    <source>
        <dbReference type="ARBA" id="ARBA00022691"/>
    </source>
</evidence>
<evidence type="ECO:0000256" key="1">
    <source>
        <dbReference type="ARBA" id="ARBA00010203"/>
    </source>
</evidence>
<dbReference type="PRINTS" id="PR00508">
    <property type="entry name" value="S21N4MTFRASE"/>
</dbReference>
<evidence type="ECO:0000256" key="3">
    <source>
        <dbReference type="ARBA" id="ARBA00022679"/>
    </source>
</evidence>
<dbReference type="Proteomes" id="UP001216390">
    <property type="component" value="Chromosome"/>
</dbReference>
<evidence type="ECO:0000256" key="5">
    <source>
        <dbReference type="ARBA" id="ARBA00022747"/>
    </source>
</evidence>
<proteinExistence type="inferred from homology"/>
<evidence type="ECO:0000256" key="2">
    <source>
        <dbReference type="ARBA" id="ARBA00022603"/>
    </source>
</evidence>
<dbReference type="GO" id="GO:0015667">
    <property type="term" value="F:site-specific DNA-methyltransferase (cytosine-N4-specific) activity"/>
    <property type="evidence" value="ECO:0007669"/>
    <property type="project" value="UniProtKB-EC"/>
</dbReference>
<dbReference type="RefSeq" id="WP_272735341.1">
    <property type="nucleotide sequence ID" value="NZ_CP116942.1"/>
</dbReference>
<keyword evidence="11" id="KW-1185">Reference proteome</keyword>
<dbReference type="AlphaFoldDB" id="A0AAF0BUI3"/>
<dbReference type="GO" id="GO:0003677">
    <property type="term" value="F:DNA binding"/>
    <property type="evidence" value="ECO:0007669"/>
    <property type="project" value="UniProtKB-KW"/>
</dbReference>
<keyword evidence="6" id="KW-0238">DNA-binding</keyword>
<dbReference type="PROSITE" id="PS00093">
    <property type="entry name" value="N4_MTASE"/>
    <property type="match status" value="1"/>
</dbReference>
<evidence type="ECO:0000313" key="10">
    <source>
        <dbReference type="EMBL" id="WCO65815.1"/>
    </source>
</evidence>
<organism evidence="10 11">
    <name type="scientific">Iamia majanohamensis</name>
    <dbReference type="NCBI Taxonomy" id="467976"/>
    <lineage>
        <taxon>Bacteria</taxon>
        <taxon>Bacillati</taxon>
        <taxon>Actinomycetota</taxon>
        <taxon>Acidimicrobiia</taxon>
        <taxon>Acidimicrobiales</taxon>
        <taxon>Iamiaceae</taxon>
        <taxon>Iamia</taxon>
    </lineage>
</organism>
<dbReference type="InterPro" id="IPR002941">
    <property type="entry name" value="DNA_methylase_N4/N6"/>
</dbReference>
<protein>
    <recommendedName>
        <fullName evidence="8">Methyltransferase</fullName>
        <ecNumber evidence="8">2.1.1.-</ecNumber>
    </recommendedName>
</protein>
<keyword evidence="2" id="KW-0489">Methyltransferase</keyword>
<evidence type="ECO:0000256" key="6">
    <source>
        <dbReference type="ARBA" id="ARBA00023125"/>
    </source>
</evidence>
<keyword evidence="5" id="KW-0680">Restriction system</keyword>
<reference evidence="10" key="1">
    <citation type="submission" date="2023-01" db="EMBL/GenBank/DDBJ databases">
        <title>The diversity of Class Acidimicrobiia in South China Sea sediment environments and the proposal of Iamia marina sp. nov., a novel species of the genus Iamia.</title>
        <authorList>
            <person name="He Y."/>
            <person name="Tian X."/>
        </authorList>
    </citation>
    <scope>NUCLEOTIDE SEQUENCE</scope>
    <source>
        <strain evidence="10">DSM 19957</strain>
    </source>
</reference>